<organism evidence="1 2">
    <name type="scientific">Tectimicrobiota bacterium</name>
    <dbReference type="NCBI Taxonomy" id="2528274"/>
    <lineage>
        <taxon>Bacteria</taxon>
        <taxon>Pseudomonadati</taxon>
        <taxon>Nitrospinota/Tectimicrobiota group</taxon>
        <taxon>Candidatus Tectimicrobiota</taxon>
    </lineage>
</organism>
<accession>A0A933GMX7</accession>
<sequence>MKDMMRYKNYYGSVHYSDDDKIFYGRVEFIRALVSYEGTNVESLRKAFEEAVDDYLQTCKEQGKEPEHPFKGSFNIRVGSNLHQRLALEAMKRGVTLNKYIVDVLEKETEKQKTA</sequence>
<gene>
    <name evidence="1" type="ORF">HY730_07940</name>
</gene>
<dbReference type="AlphaFoldDB" id="A0A933GMX7"/>
<protein>
    <submittedName>
        <fullName evidence="1">Type II toxin-antitoxin system HicB family antitoxin</fullName>
    </submittedName>
</protein>
<proteinExistence type="predicted"/>
<evidence type="ECO:0000313" key="2">
    <source>
        <dbReference type="Proteomes" id="UP000772181"/>
    </source>
</evidence>
<dbReference type="SUPFAM" id="SSF47598">
    <property type="entry name" value="Ribbon-helix-helix"/>
    <property type="match status" value="1"/>
</dbReference>
<comment type="caution">
    <text evidence="1">The sequence shown here is derived from an EMBL/GenBank/DDBJ whole genome shotgun (WGS) entry which is preliminary data.</text>
</comment>
<dbReference type="InterPro" id="IPR035069">
    <property type="entry name" value="TTHA1013/TTHA0281-like"/>
</dbReference>
<dbReference type="EMBL" id="JACQWF010000348">
    <property type="protein sequence ID" value="MBI4596288.1"/>
    <property type="molecule type" value="Genomic_DNA"/>
</dbReference>
<dbReference type="Pfam" id="PF05534">
    <property type="entry name" value="HicB"/>
    <property type="match status" value="1"/>
</dbReference>
<dbReference type="GO" id="GO:0006355">
    <property type="term" value="P:regulation of DNA-templated transcription"/>
    <property type="evidence" value="ECO:0007669"/>
    <property type="project" value="InterPro"/>
</dbReference>
<name>A0A933GMX7_UNCTE</name>
<dbReference type="Proteomes" id="UP000772181">
    <property type="component" value="Unassembled WGS sequence"/>
</dbReference>
<dbReference type="SUPFAM" id="SSF143100">
    <property type="entry name" value="TTHA1013/TTHA0281-like"/>
    <property type="match status" value="1"/>
</dbReference>
<evidence type="ECO:0000313" key="1">
    <source>
        <dbReference type="EMBL" id="MBI4596288.1"/>
    </source>
</evidence>
<dbReference type="InterPro" id="IPR010985">
    <property type="entry name" value="Ribbon_hlx_hlx"/>
</dbReference>
<dbReference type="InterPro" id="IPR008651">
    <property type="entry name" value="Uncharacterised_HicB"/>
</dbReference>
<reference evidence="1" key="1">
    <citation type="submission" date="2020-07" db="EMBL/GenBank/DDBJ databases">
        <title>Huge and variable diversity of episymbiotic CPR bacteria and DPANN archaea in groundwater ecosystems.</title>
        <authorList>
            <person name="He C.Y."/>
            <person name="Keren R."/>
            <person name="Whittaker M."/>
            <person name="Farag I.F."/>
            <person name="Doudna J."/>
            <person name="Cate J.H.D."/>
            <person name="Banfield J.F."/>
        </authorList>
    </citation>
    <scope>NUCLEOTIDE SEQUENCE</scope>
    <source>
        <strain evidence="1">NC_groundwater_1482_Ag_S-0.65um_47_24</strain>
    </source>
</reference>